<sequence>MGIYNNGSIFGIRIYNFNDDFANILFEEKYDEKMSYGQMREAYLFYTELNNKNELRFQYYTECSSTYGEGIYLDWYPISLNLFLEKFGV</sequence>
<dbReference type="AlphaFoldDB" id="A0A6C0LS40"/>
<name>A0A6C0LS40_9ZZZZ</name>
<proteinExistence type="predicted"/>
<evidence type="ECO:0000313" key="1">
    <source>
        <dbReference type="EMBL" id="QHU32808.1"/>
    </source>
</evidence>
<dbReference type="EMBL" id="MN740542">
    <property type="protein sequence ID" value="QHU32808.1"/>
    <property type="molecule type" value="Genomic_DNA"/>
</dbReference>
<protein>
    <submittedName>
        <fullName evidence="1">Uncharacterized protein</fullName>
    </submittedName>
</protein>
<reference evidence="1" key="1">
    <citation type="journal article" date="2020" name="Nature">
        <title>Giant virus diversity and host interactions through global metagenomics.</title>
        <authorList>
            <person name="Schulz F."/>
            <person name="Roux S."/>
            <person name="Paez-Espino D."/>
            <person name="Jungbluth S."/>
            <person name="Walsh D.A."/>
            <person name="Denef V.J."/>
            <person name="McMahon K.D."/>
            <person name="Konstantinidis K.T."/>
            <person name="Eloe-Fadrosh E.A."/>
            <person name="Kyrpides N.C."/>
            <person name="Woyke T."/>
        </authorList>
    </citation>
    <scope>NUCLEOTIDE SEQUENCE</scope>
    <source>
        <strain evidence="1">GVMAG-M-3300027969-2</strain>
    </source>
</reference>
<organism evidence="1">
    <name type="scientific">viral metagenome</name>
    <dbReference type="NCBI Taxonomy" id="1070528"/>
    <lineage>
        <taxon>unclassified sequences</taxon>
        <taxon>metagenomes</taxon>
        <taxon>organismal metagenomes</taxon>
    </lineage>
</organism>
<accession>A0A6C0LS40</accession>